<organism evidence="1 2">
    <name type="scientific">Niallia oryzisoli</name>
    <dbReference type="NCBI Taxonomy" id="1737571"/>
    <lineage>
        <taxon>Bacteria</taxon>
        <taxon>Bacillati</taxon>
        <taxon>Bacillota</taxon>
        <taxon>Bacilli</taxon>
        <taxon>Bacillales</taxon>
        <taxon>Bacillaceae</taxon>
        <taxon>Niallia</taxon>
    </lineage>
</organism>
<dbReference type="Proteomes" id="UP001357223">
    <property type="component" value="Chromosome"/>
</dbReference>
<dbReference type="RefSeq" id="WP_338449968.1">
    <property type="nucleotide sequence ID" value="NZ_CP137640.1"/>
</dbReference>
<dbReference type="EMBL" id="CP137640">
    <property type="protein sequence ID" value="WVX81038.1"/>
    <property type="molecule type" value="Genomic_DNA"/>
</dbReference>
<protein>
    <submittedName>
        <fullName evidence="1">Uncharacterized protein</fullName>
    </submittedName>
</protein>
<reference evidence="1 2" key="1">
    <citation type="submission" date="2023-10" db="EMBL/GenBank/DDBJ databases">
        <title>Niallia locisalis sp.nov. isolated from a salt pond sample.</title>
        <authorList>
            <person name="Li X.-J."/>
            <person name="Dong L."/>
        </authorList>
    </citation>
    <scope>NUCLEOTIDE SEQUENCE [LARGE SCALE GENOMIC DNA]</scope>
    <source>
        <strain evidence="1 2">DSM 29761</strain>
    </source>
</reference>
<proteinExistence type="predicted"/>
<evidence type="ECO:0000313" key="1">
    <source>
        <dbReference type="EMBL" id="WVX81038.1"/>
    </source>
</evidence>
<accession>A0ABZ2CDA9</accession>
<evidence type="ECO:0000313" key="2">
    <source>
        <dbReference type="Proteomes" id="UP001357223"/>
    </source>
</evidence>
<gene>
    <name evidence="1" type="ORF">R4Z09_28135</name>
</gene>
<name>A0ABZ2CDA9_9BACI</name>
<keyword evidence="2" id="KW-1185">Reference proteome</keyword>
<sequence length="50" mass="5914">MGKKKKKKKKKKKNKKKVEKVDYGSVELYCKHCDYIGKSFGKYKNVPTDM</sequence>